<feature type="domain" description="Peptidase S1" evidence="3">
    <location>
        <begin position="69"/>
        <end position="163"/>
    </location>
</feature>
<accession>A0A6J1VNJ7</accession>
<dbReference type="GO" id="GO:0005576">
    <property type="term" value="C:extracellular region"/>
    <property type="evidence" value="ECO:0007669"/>
    <property type="project" value="UniProtKB-ARBA"/>
</dbReference>
<dbReference type="GeneID" id="113426429"/>
<gene>
    <name evidence="5" type="primary">LOC113426429</name>
</gene>
<evidence type="ECO:0000256" key="1">
    <source>
        <dbReference type="ARBA" id="ARBA00009228"/>
    </source>
</evidence>
<comment type="similarity">
    <text evidence="1">Belongs to the peptidase S1 family. Snake venom subfamily.</text>
</comment>
<dbReference type="FunFam" id="2.40.10.10:FF:000005">
    <property type="entry name" value="Serine protease 37"/>
    <property type="match status" value="1"/>
</dbReference>
<keyword evidence="4" id="KW-1185">Reference proteome</keyword>
<dbReference type="PROSITE" id="PS00134">
    <property type="entry name" value="TRYPSIN_HIS"/>
    <property type="match status" value="1"/>
</dbReference>
<evidence type="ECO:0000313" key="4">
    <source>
        <dbReference type="Proteomes" id="UP000504612"/>
    </source>
</evidence>
<dbReference type="InterPro" id="IPR043504">
    <property type="entry name" value="Peptidase_S1_PA_chymotrypsin"/>
</dbReference>
<dbReference type="Pfam" id="PF00089">
    <property type="entry name" value="Trypsin"/>
    <property type="match status" value="1"/>
</dbReference>
<dbReference type="PANTHER" id="PTHR24271">
    <property type="entry name" value="KALLIKREIN-RELATED"/>
    <property type="match status" value="1"/>
</dbReference>
<dbReference type="RefSeq" id="XP_026544575.1">
    <property type="nucleotide sequence ID" value="XM_026688790.1"/>
</dbReference>
<dbReference type="SUPFAM" id="SSF50494">
    <property type="entry name" value="Trypsin-like serine proteases"/>
    <property type="match status" value="1"/>
</dbReference>
<evidence type="ECO:0000313" key="5">
    <source>
        <dbReference type="RefSeq" id="XP_026544575.1"/>
    </source>
</evidence>
<dbReference type="Gene3D" id="2.40.10.10">
    <property type="entry name" value="Trypsin-like serine proteases"/>
    <property type="match status" value="2"/>
</dbReference>
<proteinExistence type="inferred from homology"/>
<dbReference type="PRINTS" id="PR00722">
    <property type="entry name" value="CHYMOTRYPSIN"/>
</dbReference>
<dbReference type="CDD" id="cd00190">
    <property type="entry name" value="Tryp_SPc"/>
    <property type="match status" value="1"/>
</dbReference>
<dbReference type="PANTHER" id="PTHR24271:SF90">
    <property type="entry name" value="PEPTIDASE S1 DOMAIN-CONTAINING PROTEIN"/>
    <property type="match status" value="1"/>
</dbReference>
<dbReference type="InterPro" id="IPR009003">
    <property type="entry name" value="Peptidase_S1_PA"/>
</dbReference>
<sequence length="163" mass="18562">MEALWPMRDRLLQLLKCTNEYKGDKRSHNPITWVPFSLEVSPKMENVLRLLLFLLIFPLAHPGPLKSWIIGGQEAVPHSRPYMVALKSEDDFICGGFLVAPQWVMTAAHCMDQFTVVLGAHDLHAVEETQQVLGVESYHMHPNYNEISMTHDILLLKVIYPSG</sequence>
<protein>
    <submittedName>
        <fullName evidence="5">Mast cell protease 2-like</fullName>
    </submittedName>
</protein>
<evidence type="ECO:0000259" key="3">
    <source>
        <dbReference type="PROSITE" id="PS50240"/>
    </source>
</evidence>
<dbReference type="AlphaFoldDB" id="A0A6J1VNJ7"/>
<dbReference type="GO" id="GO:0006508">
    <property type="term" value="P:proteolysis"/>
    <property type="evidence" value="ECO:0007669"/>
    <property type="project" value="InterPro"/>
</dbReference>
<dbReference type="InterPro" id="IPR001254">
    <property type="entry name" value="Trypsin_dom"/>
</dbReference>
<keyword evidence="2" id="KW-1015">Disulfide bond</keyword>
<dbReference type="PROSITE" id="PS50240">
    <property type="entry name" value="TRYPSIN_DOM"/>
    <property type="match status" value="1"/>
</dbReference>
<dbReference type="GO" id="GO:0004252">
    <property type="term" value="F:serine-type endopeptidase activity"/>
    <property type="evidence" value="ECO:0007669"/>
    <property type="project" value="InterPro"/>
</dbReference>
<dbReference type="InterPro" id="IPR001314">
    <property type="entry name" value="Peptidase_S1A"/>
</dbReference>
<dbReference type="KEGG" id="nss:113426429"/>
<dbReference type="InterPro" id="IPR018114">
    <property type="entry name" value="TRYPSIN_HIS"/>
</dbReference>
<organism evidence="4 5">
    <name type="scientific">Notechis scutatus</name>
    <name type="common">mainland tiger snake</name>
    <dbReference type="NCBI Taxonomy" id="8663"/>
    <lineage>
        <taxon>Eukaryota</taxon>
        <taxon>Metazoa</taxon>
        <taxon>Chordata</taxon>
        <taxon>Craniata</taxon>
        <taxon>Vertebrata</taxon>
        <taxon>Euteleostomi</taxon>
        <taxon>Lepidosauria</taxon>
        <taxon>Squamata</taxon>
        <taxon>Bifurcata</taxon>
        <taxon>Unidentata</taxon>
        <taxon>Episquamata</taxon>
        <taxon>Toxicofera</taxon>
        <taxon>Serpentes</taxon>
        <taxon>Colubroidea</taxon>
        <taxon>Elapidae</taxon>
        <taxon>Hydrophiinae</taxon>
        <taxon>Notechis</taxon>
    </lineage>
</organism>
<name>A0A6J1VNJ7_9SAUR</name>
<reference evidence="5" key="1">
    <citation type="submission" date="2025-08" db="UniProtKB">
        <authorList>
            <consortium name="RefSeq"/>
        </authorList>
    </citation>
    <scope>IDENTIFICATION</scope>
</reference>
<dbReference type="Proteomes" id="UP000504612">
    <property type="component" value="Unplaced"/>
</dbReference>
<evidence type="ECO:0000256" key="2">
    <source>
        <dbReference type="ARBA" id="ARBA00023157"/>
    </source>
</evidence>